<keyword evidence="7 13" id="KW-1133">Transmembrane helix</keyword>
<protein>
    <recommendedName>
        <fullName evidence="13">Vomeronasal type-1 receptor</fullName>
    </recommendedName>
</protein>
<feature type="transmembrane region" description="Helical" evidence="13">
    <location>
        <begin position="186"/>
        <end position="204"/>
    </location>
</feature>
<dbReference type="Gene3D" id="1.20.1070.10">
    <property type="entry name" value="Rhodopsin 7-helix transmembrane proteins"/>
    <property type="match status" value="1"/>
</dbReference>
<comment type="caution">
    <text evidence="13">Lacks conserved residue(s) required for the propagation of feature annotation.</text>
</comment>
<dbReference type="RefSeq" id="XP_020826992.1">
    <property type="nucleotide sequence ID" value="XM_020971333.1"/>
</dbReference>
<evidence type="ECO:0000256" key="9">
    <source>
        <dbReference type="ARBA" id="ARBA00023136"/>
    </source>
</evidence>
<dbReference type="GeneID" id="110197424"/>
<evidence type="ECO:0000256" key="13">
    <source>
        <dbReference type="RuleBase" id="RU364061"/>
    </source>
</evidence>
<dbReference type="GO" id="GO:0007606">
    <property type="term" value="P:sensory perception of chemical stimulus"/>
    <property type="evidence" value="ECO:0007669"/>
    <property type="project" value="UniProtKB-ARBA"/>
</dbReference>
<evidence type="ECO:0000256" key="7">
    <source>
        <dbReference type="ARBA" id="ARBA00022989"/>
    </source>
</evidence>
<keyword evidence="15" id="KW-1185">Reference proteome</keyword>
<comment type="similarity">
    <text evidence="3 13">Belongs to the G-protein coupled receptor 1 family.</text>
</comment>
<dbReference type="PANTHER" id="PTHR24062">
    <property type="entry name" value="VOMERONASAL TYPE-1 RECEPTOR"/>
    <property type="match status" value="1"/>
</dbReference>
<dbReference type="AlphaFoldDB" id="A0A6P5IXZ7"/>
<keyword evidence="12 13" id="KW-0807">Transducer</keyword>
<reference evidence="16" key="1">
    <citation type="submission" date="2025-08" db="UniProtKB">
        <authorList>
            <consortium name="RefSeq"/>
        </authorList>
    </citation>
    <scope>IDENTIFICATION</scope>
    <source>
        <tissue evidence="16">Spleen</tissue>
    </source>
</reference>
<dbReference type="Pfam" id="PF03402">
    <property type="entry name" value="V1R"/>
    <property type="match status" value="1"/>
</dbReference>
<accession>A0A6P5IXZ7</accession>
<feature type="transmembrane region" description="Helical" evidence="13">
    <location>
        <begin position="262"/>
        <end position="283"/>
    </location>
</feature>
<evidence type="ECO:0000256" key="1">
    <source>
        <dbReference type="ARBA" id="ARBA00003878"/>
    </source>
</evidence>
<dbReference type="SUPFAM" id="SSF81321">
    <property type="entry name" value="Family A G protein-coupled receptor-like"/>
    <property type="match status" value="1"/>
</dbReference>
<gene>
    <name evidence="16" type="primary">LOC110197424</name>
</gene>
<keyword evidence="4 13" id="KW-1003">Cell membrane</keyword>
<dbReference type="InParanoid" id="A0A6P5IXZ7"/>
<name>A0A6P5IXZ7_PHACI</name>
<keyword evidence="11" id="KW-0325">Glycoprotein</keyword>
<evidence type="ECO:0000256" key="3">
    <source>
        <dbReference type="ARBA" id="ARBA00010663"/>
    </source>
</evidence>
<dbReference type="InterPro" id="IPR017452">
    <property type="entry name" value="GPCR_Rhodpsn_7TM"/>
</dbReference>
<sequence>MLPSNICLGIVFLSETGIGILANVFLLSLHILKVFAGHKMRPINVILTQLILANVTMLANKGILQTLLVLGWNNFLHEVGCKIVFSFCKVSQGLSISFTCLLCTFQAITICPNDSRWAEYKARASEFIAVTCLLLWSLNLLIEIPVPVTVRSPRTSINITYRTNIVFCSFGRFLKAYLIMTTLRNVFFVGLMVWTSGHMVLLLYRHHKQVQKIRSTSLSPRASPEIRATKNILVLVISFVCCYLFNSIFVLCFSYVNQRRVWLLPTSAFLSLCFPTLSPFVLIPQLHKPCCVFWATKQPNPLYQPHVKPLYH</sequence>
<dbReference type="GO" id="GO:0005886">
    <property type="term" value="C:plasma membrane"/>
    <property type="evidence" value="ECO:0007669"/>
    <property type="project" value="UniProtKB-SubCell"/>
</dbReference>
<keyword evidence="5 13" id="KW-0589">Pheromone response</keyword>
<comment type="function">
    <text evidence="1">Putative pheromone receptor.</text>
</comment>
<evidence type="ECO:0000313" key="15">
    <source>
        <dbReference type="Proteomes" id="UP000515140"/>
    </source>
</evidence>
<dbReference type="GO" id="GO:0019236">
    <property type="term" value="P:response to pheromone"/>
    <property type="evidence" value="ECO:0007669"/>
    <property type="project" value="UniProtKB-KW"/>
</dbReference>
<dbReference type="InterPro" id="IPR004072">
    <property type="entry name" value="Vmron_rcpt_1"/>
</dbReference>
<keyword evidence="9 13" id="KW-0472">Membrane</keyword>
<evidence type="ECO:0000256" key="10">
    <source>
        <dbReference type="ARBA" id="ARBA00023170"/>
    </source>
</evidence>
<feature type="transmembrane region" description="Helical" evidence="13">
    <location>
        <begin position="6"/>
        <end position="29"/>
    </location>
</feature>
<feature type="domain" description="G-protein coupled receptors family 1 profile" evidence="14">
    <location>
        <begin position="22"/>
        <end position="282"/>
    </location>
</feature>
<keyword evidence="10 13" id="KW-0675">Receptor</keyword>
<evidence type="ECO:0000256" key="8">
    <source>
        <dbReference type="ARBA" id="ARBA00023040"/>
    </source>
</evidence>
<proteinExistence type="inferred from homology"/>
<comment type="subcellular location">
    <subcellularLocation>
        <location evidence="2 13">Cell membrane</location>
        <topology evidence="2 13">Multi-pass membrane protein</topology>
    </subcellularLocation>
</comment>
<evidence type="ECO:0000256" key="12">
    <source>
        <dbReference type="ARBA" id="ARBA00023224"/>
    </source>
</evidence>
<dbReference type="PROSITE" id="PS50262">
    <property type="entry name" value="G_PROTEIN_RECEP_F1_2"/>
    <property type="match status" value="1"/>
</dbReference>
<keyword evidence="6 13" id="KW-0812">Transmembrane</keyword>
<dbReference type="FunFam" id="1.20.1070.10:FF:000033">
    <property type="entry name" value="Vomeronasal type-1 receptor"/>
    <property type="match status" value="1"/>
</dbReference>
<evidence type="ECO:0000256" key="4">
    <source>
        <dbReference type="ARBA" id="ARBA00022475"/>
    </source>
</evidence>
<dbReference type="PRINTS" id="PR01534">
    <property type="entry name" value="VOMERONASL1R"/>
</dbReference>
<evidence type="ECO:0000256" key="2">
    <source>
        <dbReference type="ARBA" id="ARBA00004651"/>
    </source>
</evidence>
<dbReference type="GO" id="GO:0016503">
    <property type="term" value="F:pheromone receptor activity"/>
    <property type="evidence" value="ECO:0007669"/>
    <property type="project" value="InterPro"/>
</dbReference>
<keyword evidence="8 13" id="KW-0297">G-protein coupled receptor</keyword>
<evidence type="ECO:0000256" key="6">
    <source>
        <dbReference type="ARBA" id="ARBA00022692"/>
    </source>
</evidence>
<dbReference type="Proteomes" id="UP000515140">
    <property type="component" value="Unplaced"/>
</dbReference>
<evidence type="ECO:0000313" key="16">
    <source>
        <dbReference type="RefSeq" id="XP_020826992.1"/>
    </source>
</evidence>
<feature type="transmembrane region" description="Helical" evidence="13">
    <location>
        <begin position="232"/>
        <end position="256"/>
    </location>
</feature>
<organism evidence="15 16">
    <name type="scientific">Phascolarctos cinereus</name>
    <name type="common">Koala</name>
    <dbReference type="NCBI Taxonomy" id="38626"/>
    <lineage>
        <taxon>Eukaryota</taxon>
        <taxon>Metazoa</taxon>
        <taxon>Chordata</taxon>
        <taxon>Craniata</taxon>
        <taxon>Vertebrata</taxon>
        <taxon>Euteleostomi</taxon>
        <taxon>Mammalia</taxon>
        <taxon>Metatheria</taxon>
        <taxon>Diprotodontia</taxon>
        <taxon>Phascolarctidae</taxon>
        <taxon>Phascolarctos</taxon>
    </lineage>
</organism>
<evidence type="ECO:0000256" key="5">
    <source>
        <dbReference type="ARBA" id="ARBA00022507"/>
    </source>
</evidence>
<evidence type="ECO:0000259" key="14">
    <source>
        <dbReference type="PROSITE" id="PS50262"/>
    </source>
</evidence>
<dbReference type="KEGG" id="pcw:110197424"/>
<evidence type="ECO:0000256" key="11">
    <source>
        <dbReference type="ARBA" id="ARBA00023180"/>
    </source>
</evidence>